<reference evidence="1 2" key="1">
    <citation type="submission" date="2024-04" db="EMBL/GenBank/DDBJ databases">
        <authorList>
            <person name="Rising A."/>
            <person name="Reimegard J."/>
            <person name="Sonavane S."/>
            <person name="Akerstrom W."/>
            <person name="Nylinder S."/>
            <person name="Hedman E."/>
            <person name="Kallberg Y."/>
        </authorList>
    </citation>
    <scope>NUCLEOTIDE SEQUENCE [LARGE SCALE GENOMIC DNA]</scope>
</reference>
<organism evidence="1 2">
    <name type="scientific">Larinioides sclopetarius</name>
    <dbReference type="NCBI Taxonomy" id="280406"/>
    <lineage>
        <taxon>Eukaryota</taxon>
        <taxon>Metazoa</taxon>
        <taxon>Ecdysozoa</taxon>
        <taxon>Arthropoda</taxon>
        <taxon>Chelicerata</taxon>
        <taxon>Arachnida</taxon>
        <taxon>Araneae</taxon>
        <taxon>Araneomorphae</taxon>
        <taxon>Entelegynae</taxon>
        <taxon>Araneoidea</taxon>
        <taxon>Araneidae</taxon>
        <taxon>Larinioides</taxon>
    </lineage>
</organism>
<name>A0AAV2A0D3_9ARAC</name>
<evidence type="ECO:0000313" key="2">
    <source>
        <dbReference type="Proteomes" id="UP001497382"/>
    </source>
</evidence>
<dbReference type="EMBL" id="CAXIEN010000102">
    <property type="protein sequence ID" value="CAL1277483.1"/>
    <property type="molecule type" value="Genomic_DNA"/>
</dbReference>
<sequence length="79" mass="9371">MYVVETKKRVFLSATSLIGRWREAIYESTYPSSNFHARPVRETLTQNGRFKNFVQRIYDGIVPKMCFFKLKPQPYHQAP</sequence>
<protein>
    <submittedName>
        <fullName evidence="1">Uncharacterized protein</fullName>
    </submittedName>
</protein>
<evidence type="ECO:0000313" key="1">
    <source>
        <dbReference type="EMBL" id="CAL1277483.1"/>
    </source>
</evidence>
<comment type="caution">
    <text evidence="1">The sequence shown here is derived from an EMBL/GenBank/DDBJ whole genome shotgun (WGS) entry which is preliminary data.</text>
</comment>
<keyword evidence="2" id="KW-1185">Reference proteome</keyword>
<dbReference type="Proteomes" id="UP001497382">
    <property type="component" value="Unassembled WGS sequence"/>
</dbReference>
<proteinExistence type="predicted"/>
<dbReference type="AlphaFoldDB" id="A0AAV2A0D3"/>
<accession>A0AAV2A0D3</accession>
<gene>
    <name evidence="1" type="ORF">LARSCL_LOCUS9251</name>
</gene>